<evidence type="ECO:0000313" key="1">
    <source>
        <dbReference type="EMBL" id="MPN30671.1"/>
    </source>
</evidence>
<protein>
    <submittedName>
        <fullName evidence="1">Uncharacterized protein</fullName>
    </submittedName>
</protein>
<accession>A0A645GUY3</accession>
<dbReference type="EMBL" id="VSSQ01081879">
    <property type="protein sequence ID" value="MPN30671.1"/>
    <property type="molecule type" value="Genomic_DNA"/>
</dbReference>
<reference evidence="1" key="1">
    <citation type="submission" date="2019-08" db="EMBL/GenBank/DDBJ databases">
        <authorList>
            <person name="Kucharzyk K."/>
            <person name="Murdoch R.W."/>
            <person name="Higgins S."/>
            <person name="Loffler F."/>
        </authorList>
    </citation>
    <scope>NUCLEOTIDE SEQUENCE</scope>
</reference>
<sequence>MIKLLLSSADKLKIHEVTVVPMFAPIIMPIACLRFINPEFTNPTTITVVAEEL</sequence>
<organism evidence="1">
    <name type="scientific">bioreactor metagenome</name>
    <dbReference type="NCBI Taxonomy" id="1076179"/>
    <lineage>
        <taxon>unclassified sequences</taxon>
        <taxon>metagenomes</taxon>
        <taxon>ecological metagenomes</taxon>
    </lineage>
</organism>
<proteinExistence type="predicted"/>
<dbReference type="AlphaFoldDB" id="A0A645GUY3"/>
<name>A0A645GUY3_9ZZZZ</name>
<gene>
    <name evidence="1" type="ORF">SDC9_178142</name>
</gene>
<comment type="caution">
    <text evidence="1">The sequence shown here is derived from an EMBL/GenBank/DDBJ whole genome shotgun (WGS) entry which is preliminary data.</text>
</comment>